<evidence type="ECO:0000256" key="1">
    <source>
        <dbReference type="SAM" id="Coils"/>
    </source>
</evidence>
<dbReference type="KEGG" id="pbar:105432048"/>
<dbReference type="RefSeq" id="XP_011644953.1">
    <property type="nucleotide sequence ID" value="XM_011646651.2"/>
</dbReference>
<organism evidence="3 4">
    <name type="scientific">Pogonomyrmex barbatus</name>
    <name type="common">red harvester ant</name>
    <dbReference type="NCBI Taxonomy" id="144034"/>
    <lineage>
        <taxon>Eukaryota</taxon>
        <taxon>Metazoa</taxon>
        <taxon>Ecdysozoa</taxon>
        <taxon>Arthropoda</taxon>
        <taxon>Hexapoda</taxon>
        <taxon>Insecta</taxon>
        <taxon>Pterygota</taxon>
        <taxon>Neoptera</taxon>
        <taxon>Endopterygota</taxon>
        <taxon>Hymenoptera</taxon>
        <taxon>Apocrita</taxon>
        <taxon>Aculeata</taxon>
        <taxon>Formicoidea</taxon>
        <taxon>Formicidae</taxon>
        <taxon>Myrmicinae</taxon>
        <taxon>Pogonomyrmex</taxon>
    </lineage>
</organism>
<feature type="transmembrane region" description="Helical" evidence="2">
    <location>
        <begin position="137"/>
        <end position="159"/>
    </location>
</feature>
<gene>
    <name evidence="4" type="primary">LOC105432048</name>
</gene>
<dbReference type="Proteomes" id="UP000504615">
    <property type="component" value="Unplaced"/>
</dbReference>
<feature type="transmembrane region" description="Helical" evidence="2">
    <location>
        <begin position="27"/>
        <end position="44"/>
    </location>
</feature>
<proteinExistence type="predicted"/>
<keyword evidence="2" id="KW-0812">Transmembrane</keyword>
<keyword evidence="3" id="KW-1185">Reference proteome</keyword>
<feature type="coiled-coil region" evidence="1">
    <location>
        <begin position="165"/>
        <end position="195"/>
    </location>
</feature>
<dbReference type="GeneID" id="105432048"/>
<keyword evidence="1" id="KW-0175">Coiled coil</keyword>
<reference evidence="4" key="1">
    <citation type="submission" date="2025-08" db="UniProtKB">
        <authorList>
            <consortium name="RefSeq"/>
        </authorList>
    </citation>
    <scope>IDENTIFICATION</scope>
</reference>
<keyword evidence="2" id="KW-0472">Membrane</keyword>
<name>A0A6I9XHG7_9HYME</name>
<dbReference type="OrthoDB" id="7547313at2759"/>
<evidence type="ECO:0000313" key="3">
    <source>
        <dbReference type="Proteomes" id="UP000504615"/>
    </source>
</evidence>
<dbReference type="AlphaFoldDB" id="A0A6I9XHG7"/>
<protein>
    <submittedName>
        <fullName evidence="4">Uncharacterized protein LOC105432048</fullName>
    </submittedName>
</protein>
<evidence type="ECO:0000313" key="4">
    <source>
        <dbReference type="RefSeq" id="XP_011644953.1"/>
    </source>
</evidence>
<sequence length="202" mass="23876">MSLCVDETCIIPQRVFNFRYLIESTRLLNLIVLYSISITFTLHSRRSPASGNFGIKFSYSLVIFNMEESIISTVENDSMLPDDVQEKLAKVIERYQQLSDEEKEQFQQGAFDVLTKALHKLPANTILPTWLAPYQSYIPFIFAVSMVIFLLVIIARRLYKRMWEREQRQEEKRKLRQQKAEMKKKKKKIGTYEKLIIFITSY</sequence>
<keyword evidence="2" id="KW-1133">Transmembrane helix</keyword>
<evidence type="ECO:0000256" key="2">
    <source>
        <dbReference type="SAM" id="Phobius"/>
    </source>
</evidence>
<accession>A0A6I9XHG7</accession>